<dbReference type="Gene3D" id="3.30.1010.10">
    <property type="entry name" value="Phosphatidylinositol 3-kinase Catalytic Subunit, Chain A, domain 4"/>
    <property type="match status" value="1"/>
</dbReference>
<accession>A0A4S2N1C7</accession>
<dbReference type="GO" id="GO:0005886">
    <property type="term" value="C:plasma membrane"/>
    <property type="evidence" value="ECO:0007669"/>
    <property type="project" value="TreeGrafter"/>
</dbReference>
<dbReference type="Gene3D" id="1.10.1070.11">
    <property type="entry name" value="Phosphatidylinositol 3-/4-kinase, catalytic domain"/>
    <property type="match status" value="1"/>
</dbReference>
<organism evidence="10 11">
    <name type="scientific">Ascodesmis nigricans</name>
    <dbReference type="NCBI Taxonomy" id="341454"/>
    <lineage>
        <taxon>Eukaryota</taxon>
        <taxon>Fungi</taxon>
        <taxon>Dikarya</taxon>
        <taxon>Ascomycota</taxon>
        <taxon>Pezizomycotina</taxon>
        <taxon>Pezizomycetes</taxon>
        <taxon>Pezizales</taxon>
        <taxon>Ascodesmidaceae</taxon>
        <taxon>Ascodesmis</taxon>
    </lineage>
</organism>
<dbReference type="InterPro" id="IPR011009">
    <property type="entry name" value="Kinase-like_dom_sf"/>
</dbReference>
<evidence type="ECO:0000313" key="11">
    <source>
        <dbReference type="Proteomes" id="UP000298138"/>
    </source>
</evidence>
<evidence type="ECO:0000259" key="9">
    <source>
        <dbReference type="PROSITE" id="PS51545"/>
    </source>
</evidence>
<dbReference type="InterPro" id="IPR000403">
    <property type="entry name" value="PI3/4_kinase_cat_dom"/>
</dbReference>
<evidence type="ECO:0000256" key="1">
    <source>
        <dbReference type="ARBA" id="ARBA00001686"/>
    </source>
</evidence>
<dbReference type="SUPFAM" id="SSF48371">
    <property type="entry name" value="ARM repeat"/>
    <property type="match status" value="2"/>
</dbReference>
<dbReference type="PROSITE" id="PS00916">
    <property type="entry name" value="PI3_4_KINASE_2"/>
    <property type="match status" value="1"/>
</dbReference>
<dbReference type="EMBL" id="ML220114">
    <property type="protein sequence ID" value="TGZ82928.1"/>
    <property type="molecule type" value="Genomic_DNA"/>
</dbReference>
<keyword evidence="7" id="KW-0067">ATP-binding</keyword>
<feature type="domain" description="PI3K/PI4K catalytic" evidence="8">
    <location>
        <begin position="1646"/>
        <end position="1910"/>
    </location>
</feature>
<sequence length="1926" mass="215801">MDGYASRRLRGSALHRLALLSTKSSTDYSGESTFDRLSNECLARHANPPPKSAVNGFTTQHAETSHIPMTFRELEVLLALCKAAPALHRLESAQKLLRQLTPYMSESFAQRFAPSPYLRHLSPSPWEYLTASLTHALISIGIRFKELKPEIRDVFFDYLEKVLAHSESSGEEDNEINTASLVASFIGFMETAAKYPKFWSSVERLEVLKQTHQVLSDDFLLNAETAFTTIRNTQKKSSGIWKRYTRDYDDSGRPIGAMLLLHALMSFLVSSTSMVVAGMPAGPGIDATDLLLDGRIVTTISPEDFSAVETFANMAASVIQIIDNGAPYLTSDSEQRRELVFKTKAHALSAYCNCVVLSNSADPNLLYGWILSVISDPAQMSCIPLASPALKTLAILAKDGNNSEQRGKFISTLHQYIVEGAPGPQAVAIAIKSLSTILKHSPQDQTITTLNTLGHVLSSAKPERALEKSQSLQPFDTNPGASNISLASPTDESRQNIYLNIIDTIVGVAEALKDPKMSSLAQNILMQRVNKMPGLVNGRLVTSLCRVLLMSSTTECKAILQVINKLSYDSVWHDDQPLTNAILDARISLAKAITSEMGLYSIYLTDMLEEIAAIGNEKEQNEEKRQADAVAVQLAARQIEQYLQPLAILLAQHGTQVNFALRYGYTSGLRDFWINCALHGLTYGSETVKRNMSWMKVIARYTPPLIAGVTEDKAFDANLEEGSLLNRGMSPSNVVEHKRRLVSFLPEGEVYTKPLSYPRTIYLEAVYSLECLRAESGGCSKVLAYFVEPAFKTGDASNLMTFIVGKATDIYMLRVLQGIYPEFSASYIADELAEIFVGCCHRLEKVQGVAFTMADRIIAAVPSALCRRKSLFALLELLTLMWVSCLQEETDEYATRSTFTSTRGRITIEMPDSFQFRKKTLKNFDARARLWVTKALNIAPIDLKGLLQTYLSEFDDEGSSGHVALGRSFALEMGSAVPRTDQRLASIDYLKDCNANIASDFVKQYTVRQAYRTGEPGASALTPGHRNSFVLAPMHHSDLKPTLSSASISDLMTQMKGKDYSIGVVPVDEVRDMLRNAASLVCAGSPIEGALLRHLVAIPFEVFTKKSIELGILLWTGIMHERPQLQSRLLAEIARNFEMTVEKQMGLFAESFNIDDAFDVKMENAPSNKEQHITEQNIALNLLTPHLRILHLLSSNFHANRHSNPNIQRIYLHLMQVALKGLKHASGHPLAREGRFHVVHLGLQVLRYSIRLTERQKFRLKDLIISGALSWFKFAPRWSFGGNRLQVKAEAHLLSDVANLLNSISSIGKHSETMRMKQDLLLLLLENESYRLATWLYPLEHSRRHHLLPNYNPKPPTDASVAVLLPVAWQEDPAIAVHLTHRFQLPILHSTVRNYIVNYPEKVLGIPDAVHLMLGNKLSPDLSFQLRYLLYWKPINPVTATTYFLPGFGSDAFVLQYAMRSLESYSIDVTFFYVPQIVQTLRYDVLGYVERFILETAKFSQLFAHQIIWNMKANAYKDEDSQMPDPVKPKLDAVMTSLVDSFSGADRSFYEREFTFFNEVTSISGKLRPYIRKTKPEKNQKIAEELAKITVDVGVYLPSNPDSVVIDIDRHSGKSLQSHAKAPFMATFKTRKKMPVITPIQNADGQPQPLDRQGHRQESTSIVTREVMQAAIFKVGDDCRQDMLALQLIAAFRNIFNSVGLDVFVYPYRVTATAPGCGVIDVLPNSISRDMLGRDHEMGLYEYFVHKYGGEDSIKFQEARGRFVKSMAAYSVISYLLKFKDRHNGNIMLDDGGHIMHIDFGFCFDIAPGGITFERAPFKLTAEMVSVMGGSTDAQPYLWFEELCIKAFLVSRQYVDKLTGLVMLMLGSELPCFKPETIKNFRDRFVLDQTDREAADYMRFLVKKSYSSYSTGQYDRFQHLTNGIPY</sequence>
<dbReference type="GO" id="GO:0004430">
    <property type="term" value="F:1-phosphatidylinositol 4-kinase activity"/>
    <property type="evidence" value="ECO:0007669"/>
    <property type="project" value="UniProtKB-EC"/>
</dbReference>
<dbReference type="GO" id="GO:0005737">
    <property type="term" value="C:cytoplasm"/>
    <property type="evidence" value="ECO:0007669"/>
    <property type="project" value="TreeGrafter"/>
</dbReference>
<dbReference type="InParanoid" id="A0A4S2N1C7"/>
<protein>
    <recommendedName>
        <fullName evidence="3">1-phosphatidylinositol 4-kinase</fullName>
        <ecNumber evidence="3">2.7.1.67</ecNumber>
    </recommendedName>
</protein>
<evidence type="ECO:0000256" key="7">
    <source>
        <dbReference type="ARBA" id="ARBA00022840"/>
    </source>
</evidence>
<dbReference type="OrthoDB" id="10264149at2759"/>
<evidence type="ECO:0000256" key="3">
    <source>
        <dbReference type="ARBA" id="ARBA00012169"/>
    </source>
</evidence>
<dbReference type="Proteomes" id="UP000298138">
    <property type="component" value="Unassembled WGS sequence"/>
</dbReference>
<dbReference type="FunFam" id="3.30.1010.10:FF:000014">
    <property type="entry name" value="Phosphatidylinositol 4-kinase STT4"/>
    <property type="match status" value="1"/>
</dbReference>
<dbReference type="InterPro" id="IPR045495">
    <property type="entry name" value="PI4K_N"/>
</dbReference>
<evidence type="ECO:0000256" key="2">
    <source>
        <dbReference type="ARBA" id="ARBA00006209"/>
    </source>
</evidence>
<evidence type="ECO:0000259" key="8">
    <source>
        <dbReference type="PROSITE" id="PS50290"/>
    </source>
</evidence>
<evidence type="ECO:0000313" key="10">
    <source>
        <dbReference type="EMBL" id="TGZ82928.1"/>
    </source>
</evidence>
<keyword evidence="4" id="KW-0808">Transferase</keyword>
<dbReference type="Pfam" id="PF19274">
    <property type="entry name" value="PI4K_N"/>
    <property type="match status" value="1"/>
</dbReference>
<dbReference type="PROSITE" id="PS00915">
    <property type="entry name" value="PI3_4_KINASE_1"/>
    <property type="match status" value="1"/>
</dbReference>
<dbReference type="GO" id="GO:0048015">
    <property type="term" value="P:phosphatidylinositol-mediated signaling"/>
    <property type="evidence" value="ECO:0007669"/>
    <property type="project" value="TreeGrafter"/>
</dbReference>
<dbReference type="InterPro" id="IPR042236">
    <property type="entry name" value="PI3K_accessory_sf"/>
</dbReference>
<dbReference type="SUPFAM" id="SSF56112">
    <property type="entry name" value="Protein kinase-like (PK-like)"/>
    <property type="match status" value="1"/>
</dbReference>
<dbReference type="PANTHER" id="PTHR10048">
    <property type="entry name" value="PHOSPHATIDYLINOSITOL KINASE"/>
    <property type="match status" value="1"/>
</dbReference>
<dbReference type="Pfam" id="PF00454">
    <property type="entry name" value="PI3_PI4_kinase"/>
    <property type="match status" value="1"/>
</dbReference>
<proteinExistence type="inferred from homology"/>
<dbReference type="PANTHER" id="PTHR10048:SF15">
    <property type="entry name" value="PHOSPHATIDYLINOSITOL 4-KINASE ALPHA"/>
    <property type="match status" value="1"/>
</dbReference>
<dbReference type="InterPro" id="IPR016024">
    <property type="entry name" value="ARM-type_fold"/>
</dbReference>
<dbReference type="InterPro" id="IPR015433">
    <property type="entry name" value="PI3/4_kinase"/>
</dbReference>
<keyword evidence="6" id="KW-0418">Kinase</keyword>
<evidence type="ECO:0000256" key="5">
    <source>
        <dbReference type="ARBA" id="ARBA00022741"/>
    </source>
</evidence>
<evidence type="ECO:0000256" key="4">
    <source>
        <dbReference type="ARBA" id="ARBA00022679"/>
    </source>
</evidence>
<dbReference type="InterPro" id="IPR036940">
    <property type="entry name" value="PI3/4_kinase_cat_sf"/>
</dbReference>
<gene>
    <name evidence="10" type="ORF">EX30DRAFT_369976</name>
</gene>
<dbReference type="PROSITE" id="PS51545">
    <property type="entry name" value="PIK_HELICAL"/>
    <property type="match status" value="1"/>
</dbReference>
<dbReference type="InterPro" id="IPR001263">
    <property type="entry name" value="PI3K_accessory_dom"/>
</dbReference>
<keyword evidence="11" id="KW-1185">Reference proteome</keyword>
<dbReference type="FunFam" id="1.10.1070.11:FF:000022">
    <property type="entry name" value="Phosphatidylinositol 4-kinase stt4"/>
    <property type="match status" value="1"/>
</dbReference>
<keyword evidence="5" id="KW-0547">Nucleotide-binding</keyword>
<dbReference type="InterPro" id="IPR018936">
    <property type="entry name" value="PI3/4_kinase_CS"/>
</dbReference>
<dbReference type="EC" id="2.7.1.67" evidence="3"/>
<dbReference type="GO" id="GO:0046854">
    <property type="term" value="P:phosphatidylinositol phosphate biosynthetic process"/>
    <property type="evidence" value="ECO:0007669"/>
    <property type="project" value="InterPro"/>
</dbReference>
<comment type="catalytic activity">
    <reaction evidence="1">
        <text>a 1,2-diacyl-sn-glycero-3-phospho-(1D-myo-inositol) + ATP = a 1,2-diacyl-sn-glycero-3-phospho-(1D-myo-inositol 4-phosphate) + ADP + H(+)</text>
        <dbReference type="Rhea" id="RHEA:19877"/>
        <dbReference type="ChEBI" id="CHEBI:15378"/>
        <dbReference type="ChEBI" id="CHEBI:30616"/>
        <dbReference type="ChEBI" id="CHEBI:57880"/>
        <dbReference type="ChEBI" id="CHEBI:58178"/>
        <dbReference type="ChEBI" id="CHEBI:456216"/>
        <dbReference type="EC" id="2.7.1.67"/>
    </reaction>
</comment>
<dbReference type="SMART" id="SM00145">
    <property type="entry name" value="PI3Ka"/>
    <property type="match status" value="1"/>
</dbReference>
<name>A0A4S2N1C7_9PEZI</name>
<dbReference type="PROSITE" id="PS50290">
    <property type="entry name" value="PI3_4_KINASE_3"/>
    <property type="match status" value="1"/>
</dbReference>
<evidence type="ECO:0000256" key="6">
    <source>
        <dbReference type="ARBA" id="ARBA00022777"/>
    </source>
</evidence>
<dbReference type="FunCoup" id="A0A4S2N1C7">
    <property type="interactions" value="847"/>
</dbReference>
<dbReference type="FunFam" id="1.25.40.70:FF:000011">
    <property type="entry name" value="Phosphatidylinositol 4-kinase alpha"/>
    <property type="match status" value="1"/>
</dbReference>
<dbReference type="SMART" id="SM00146">
    <property type="entry name" value="PI3Kc"/>
    <property type="match status" value="1"/>
</dbReference>
<feature type="domain" description="PIK helical" evidence="9">
    <location>
        <begin position="1351"/>
        <end position="1537"/>
    </location>
</feature>
<dbReference type="Gene3D" id="1.25.40.70">
    <property type="entry name" value="Phosphatidylinositol 3-kinase, accessory domain (PIK)"/>
    <property type="match status" value="1"/>
</dbReference>
<dbReference type="Pfam" id="PF00613">
    <property type="entry name" value="PI3Ka"/>
    <property type="match status" value="1"/>
</dbReference>
<dbReference type="CDD" id="cd05167">
    <property type="entry name" value="PI4Kc_III_alpha"/>
    <property type="match status" value="1"/>
</dbReference>
<dbReference type="GO" id="GO:0005524">
    <property type="term" value="F:ATP binding"/>
    <property type="evidence" value="ECO:0007669"/>
    <property type="project" value="UniProtKB-KW"/>
</dbReference>
<dbReference type="STRING" id="341454.A0A4S2N1C7"/>
<comment type="similarity">
    <text evidence="2">Belongs to the PI3/PI4-kinase family. Type III PI4K subfamily.</text>
</comment>
<reference evidence="10 11" key="1">
    <citation type="submission" date="2019-04" db="EMBL/GenBank/DDBJ databases">
        <title>Comparative genomics and transcriptomics to analyze fruiting body development in filamentous ascomycetes.</title>
        <authorList>
            <consortium name="DOE Joint Genome Institute"/>
            <person name="Lutkenhaus R."/>
            <person name="Traeger S."/>
            <person name="Breuer J."/>
            <person name="Kuo A."/>
            <person name="Lipzen A."/>
            <person name="Pangilinan J."/>
            <person name="Dilworth D."/>
            <person name="Sandor L."/>
            <person name="Poggeler S."/>
            <person name="Barry K."/>
            <person name="Grigoriev I.V."/>
            <person name="Nowrousian M."/>
        </authorList>
    </citation>
    <scope>NUCLEOTIDE SEQUENCE [LARGE SCALE GENOMIC DNA]</scope>
    <source>
        <strain evidence="10 11">CBS 389.68</strain>
    </source>
</reference>